<dbReference type="InterPro" id="IPR044730">
    <property type="entry name" value="RNase_H-like_dom_plant"/>
</dbReference>
<evidence type="ECO:0000313" key="2">
    <source>
        <dbReference type="EnsemblPlants" id="HORVU.MOREX.r3.4HG0406050.1.CDS1"/>
    </source>
</evidence>
<dbReference type="EnsemblPlants" id="HORVU.MOREX.r3.4HG0406050.1">
    <property type="protein sequence ID" value="HORVU.MOREX.r3.4HG0406050.1.CDS1"/>
    <property type="gene ID" value="HORVU.MOREX.r3.4HG0406050"/>
</dbReference>
<dbReference type="InterPro" id="IPR012337">
    <property type="entry name" value="RNaseH-like_sf"/>
</dbReference>
<evidence type="ECO:0000313" key="3">
    <source>
        <dbReference type="Proteomes" id="UP000011116"/>
    </source>
</evidence>
<dbReference type="Gramene" id="HORVU.MOREX.r3.4HG0406050.1">
    <property type="protein sequence ID" value="HORVU.MOREX.r3.4HG0406050.1.CDS1"/>
    <property type="gene ID" value="HORVU.MOREX.r3.4HG0406050"/>
</dbReference>
<keyword evidence="3" id="KW-1185">Reference proteome</keyword>
<proteinExistence type="predicted"/>
<protein>
    <recommendedName>
        <fullName evidence="1">RNase H type-1 domain-containing protein</fullName>
    </recommendedName>
</protein>
<dbReference type="GO" id="GO:0004523">
    <property type="term" value="F:RNA-DNA hybrid ribonuclease activity"/>
    <property type="evidence" value="ECO:0007669"/>
    <property type="project" value="InterPro"/>
</dbReference>
<sequence length="128" mass="13740">MGSGEGRIDHLATAIQAEATACLEAIQTASEWGMTNVRIETDCQSLARAFESTDYNLAPEGVLFKEIRSFASLNFNSIKYMFVPRDCNKLAHAMAVMGANGQAARQLWPDSVPDDVNVSAASASAEPV</sequence>
<dbReference type="PANTHER" id="PTHR47074">
    <property type="entry name" value="BNAC02G40300D PROTEIN"/>
    <property type="match status" value="1"/>
</dbReference>
<reference evidence="2" key="3">
    <citation type="submission" date="2022-01" db="UniProtKB">
        <authorList>
            <consortium name="EnsemblPlants"/>
        </authorList>
    </citation>
    <scope>IDENTIFICATION</scope>
    <source>
        <strain evidence="2">subsp. vulgare</strain>
    </source>
</reference>
<dbReference type="AlphaFoldDB" id="A0A8I6YA59"/>
<reference evidence="2" key="2">
    <citation type="submission" date="2020-10" db="EMBL/GenBank/DDBJ databases">
        <authorList>
            <person name="Scholz U."/>
            <person name="Mascher M."/>
            <person name="Fiebig A."/>
        </authorList>
    </citation>
    <scope>NUCLEOTIDE SEQUENCE [LARGE SCALE GENOMIC DNA]</scope>
    <source>
        <strain evidence="2">cv. Morex</strain>
    </source>
</reference>
<dbReference type="GO" id="GO:0003676">
    <property type="term" value="F:nucleic acid binding"/>
    <property type="evidence" value="ECO:0007669"/>
    <property type="project" value="InterPro"/>
</dbReference>
<evidence type="ECO:0000259" key="1">
    <source>
        <dbReference type="Pfam" id="PF13456"/>
    </source>
</evidence>
<reference evidence="3" key="1">
    <citation type="journal article" date="2012" name="Nature">
        <title>A physical, genetic and functional sequence assembly of the barley genome.</title>
        <authorList>
            <consortium name="The International Barley Genome Sequencing Consortium"/>
            <person name="Mayer K.F."/>
            <person name="Waugh R."/>
            <person name="Brown J.W."/>
            <person name="Schulman A."/>
            <person name="Langridge P."/>
            <person name="Platzer M."/>
            <person name="Fincher G.B."/>
            <person name="Muehlbauer G.J."/>
            <person name="Sato K."/>
            <person name="Close T.J."/>
            <person name="Wise R.P."/>
            <person name="Stein N."/>
        </authorList>
    </citation>
    <scope>NUCLEOTIDE SEQUENCE [LARGE SCALE GENOMIC DNA]</scope>
    <source>
        <strain evidence="3">cv. Morex</strain>
    </source>
</reference>
<dbReference type="InterPro" id="IPR052929">
    <property type="entry name" value="RNase_H-like_EbsB-rel"/>
</dbReference>
<name>A0A8I6YA59_HORVV</name>
<dbReference type="Proteomes" id="UP000011116">
    <property type="component" value="Chromosome 4H"/>
</dbReference>
<dbReference type="CDD" id="cd06222">
    <property type="entry name" value="RNase_H_like"/>
    <property type="match status" value="1"/>
</dbReference>
<dbReference type="SUPFAM" id="SSF53098">
    <property type="entry name" value="Ribonuclease H-like"/>
    <property type="match status" value="1"/>
</dbReference>
<organism evidence="2 3">
    <name type="scientific">Hordeum vulgare subsp. vulgare</name>
    <name type="common">Domesticated barley</name>
    <dbReference type="NCBI Taxonomy" id="112509"/>
    <lineage>
        <taxon>Eukaryota</taxon>
        <taxon>Viridiplantae</taxon>
        <taxon>Streptophyta</taxon>
        <taxon>Embryophyta</taxon>
        <taxon>Tracheophyta</taxon>
        <taxon>Spermatophyta</taxon>
        <taxon>Magnoliopsida</taxon>
        <taxon>Liliopsida</taxon>
        <taxon>Poales</taxon>
        <taxon>Poaceae</taxon>
        <taxon>BOP clade</taxon>
        <taxon>Pooideae</taxon>
        <taxon>Triticodae</taxon>
        <taxon>Triticeae</taxon>
        <taxon>Hordeinae</taxon>
        <taxon>Hordeum</taxon>
    </lineage>
</organism>
<dbReference type="Gene3D" id="3.30.420.10">
    <property type="entry name" value="Ribonuclease H-like superfamily/Ribonuclease H"/>
    <property type="match status" value="1"/>
</dbReference>
<dbReference type="PANTHER" id="PTHR47074:SF70">
    <property type="entry name" value="OS07G0513450 PROTEIN"/>
    <property type="match status" value="1"/>
</dbReference>
<dbReference type="Pfam" id="PF13456">
    <property type="entry name" value="RVT_3"/>
    <property type="match status" value="1"/>
</dbReference>
<dbReference type="SMR" id="A0A8I6YA59"/>
<accession>A0A8I6YA59</accession>
<dbReference type="InterPro" id="IPR002156">
    <property type="entry name" value="RNaseH_domain"/>
</dbReference>
<feature type="domain" description="RNase H type-1" evidence="1">
    <location>
        <begin position="3"/>
        <end position="97"/>
    </location>
</feature>
<dbReference type="InterPro" id="IPR036397">
    <property type="entry name" value="RNaseH_sf"/>
</dbReference>